<reference evidence="2" key="1">
    <citation type="journal article" date="2014" name="Stand. Genomic Sci.">
        <title>Genome sequence of the exopolysaccharide-producing Salipiger mucosus type strain (DSM 16094(T)), a moderately halophilic member of the Roseobacter clade.</title>
        <authorList>
            <person name="Riedel T."/>
            <person name="Spring S."/>
            <person name="Fiebig A."/>
            <person name="Petersen J."/>
            <person name="Kyrpides N.C."/>
            <person name="Goker M."/>
            <person name="Klenk H.P."/>
        </authorList>
    </citation>
    <scope>NUCLEOTIDE SEQUENCE [LARGE SCALE GENOMIC DNA]</scope>
    <source>
        <strain evidence="2">DSM 16094</strain>
    </source>
</reference>
<sequence>MPFWIGPTDRGLLLLCMDQGRKPPTFPPVGFSISRGVSQATALTRPA</sequence>
<protein>
    <submittedName>
        <fullName evidence="1">Uncharacterized protein</fullName>
    </submittedName>
</protein>
<dbReference type="STRING" id="1123237.Salmuc_03059"/>
<gene>
    <name evidence="1" type="ORF">Salmuc_03059</name>
</gene>
<dbReference type="AlphaFoldDB" id="S9QLD6"/>
<dbReference type="HOGENOM" id="CLU_3172992_0_0_5"/>
<keyword evidence="2" id="KW-1185">Reference proteome</keyword>
<comment type="caution">
    <text evidence="1">The sequence shown here is derived from an EMBL/GenBank/DDBJ whole genome shotgun (WGS) entry which is preliminary data.</text>
</comment>
<name>S9QLD6_9RHOB</name>
<evidence type="ECO:0000313" key="2">
    <source>
        <dbReference type="Proteomes" id="UP000015347"/>
    </source>
</evidence>
<organism evidence="1 2">
    <name type="scientific">Salipiger mucosus DSM 16094</name>
    <dbReference type="NCBI Taxonomy" id="1123237"/>
    <lineage>
        <taxon>Bacteria</taxon>
        <taxon>Pseudomonadati</taxon>
        <taxon>Pseudomonadota</taxon>
        <taxon>Alphaproteobacteria</taxon>
        <taxon>Rhodobacterales</taxon>
        <taxon>Roseobacteraceae</taxon>
        <taxon>Salipiger</taxon>
    </lineage>
</organism>
<evidence type="ECO:0000313" key="1">
    <source>
        <dbReference type="EMBL" id="EPX82271.1"/>
    </source>
</evidence>
<dbReference type="EMBL" id="APVH01000024">
    <property type="protein sequence ID" value="EPX82271.1"/>
    <property type="molecule type" value="Genomic_DNA"/>
</dbReference>
<proteinExistence type="predicted"/>
<accession>S9QLD6</accession>
<dbReference type="Proteomes" id="UP000015347">
    <property type="component" value="Unassembled WGS sequence"/>
</dbReference>